<protein>
    <submittedName>
        <fullName evidence="2">Uncharacterized protein</fullName>
    </submittedName>
</protein>
<keyword evidence="3" id="KW-1185">Reference proteome</keyword>
<dbReference type="EMBL" id="BGZK01000663">
    <property type="protein sequence ID" value="GBP55217.1"/>
    <property type="molecule type" value="Genomic_DNA"/>
</dbReference>
<feature type="region of interest" description="Disordered" evidence="1">
    <location>
        <begin position="46"/>
        <end position="72"/>
    </location>
</feature>
<comment type="caution">
    <text evidence="2">The sequence shown here is derived from an EMBL/GenBank/DDBJ whole genome shotgun (WGS) entry which is preliminary data.</text>
</comment>
<organism evidence="2 3">
    <name type="scientific">Eumeta variegata</name>
    <name type="common">Bagworm moth</name>
    <name type="synonym">Eumeta japonica</name>
    <dbReference type="NCBI Taxonomy" id="151549"/>
    <lineage>
        <taxon>Eukaryota</taxon>
        <taxon>Metazoa</taxon>
        <taxon>Ecdysozoa</taxon>
        <taxon>Arthropoda</taxon>
        <taxon>Hexapoda</taxon>
        <taxon>Insecta</taxon>
        <taxon>Pterygota</taxon>
        <taxon>Neoptera</taxon>
        <taxon>Endopterygota</taxon>
        <taxon>Lepidoptera</taxon>
        <taxon>Glossata</taxon>
        <taxon>Ditrysia</taxon>
        <taxon>Tineoidea</taxon>
        <taxon>Psychidae</taxon>
        <taxon>Oiketicinae</taxon>
        <taxon>Eumeta</taxon>
    </lineage>
</organism>
<sequence>MESELKTVKERESTEMVSDNCINSSNTIGVLERSAATLHVRLARRRRAAPPARYDTGRTGTPFLAARTGARD</sequence>
<gene>
    <name evidence="2" type="ORF">EVAR_36800_1</name>
</gene>
<name>A0A4C1WYL3_EUMVA</name>
<accession>A0A4C1WYL3</accession>
<evidence type="ECO:0000313" key="3">
    <source>
        <dbReference type="Proteomes" id="UP000299102"/>
    </source>
</evidence>
<evidence type="ECO:0000256" key="1">
    <source>
        <dbReference type="SAM" id="MobiDB-lite"/>
    </source>
</evidence>
<reference evidence="2 3" key="1">
    <citation type="journal article" date="2019" name="Commun. Biol.">
        <title>The bagworm genome reveals a unique fibroin gene that provides high tensile strength.</title>
        <authorList>
            <person name="Kono N."/>
            <person name="Nakamura H."/>
            <person name="Ohtoshi R."/>
            <person name="Tomita M."/>
            <person name="Numata K."/>
            <person name="Arakawa K."/>
        </authorList>
    </citation>
    <scope>NUCLEOTIDE SEQUENCE [LARGE SCALE GENOMIC DNA]</scope>
</reference>
<proteinExistence type="predicted"/>
<dbReference type="Proteomes" id="UP000299102">
    <property type="component" value="Unassembled WGS sequence"/>
</dbReference>
<dbReference type="AlphaFoldDB" id="A0A4C1WYL3"/>
<evidence type="ECO:0000313" key="2">
    <source>
        <dbReference type="EMBL" id="GBP55217.1"/>
    </source>
</evidence>